<feature type="domain" description="HYR-like" evidence="1">
    <location>
        <begin position="65"/>
        <end position="138"/>
    </location>
</feature>
<keyword evidence="3" id="KW-1185">Reference proteome</keyword>
<evidence type="ECO:0000313" key="2">
    <source>
        <dbReference type="EMBL" id="KGO87203.1"/>
    </source>
</evidence>
<dbReference type="InterPro" id="IPR026341">
    <property type="entry name" value="T9SS_type_B"/>
</dbReference>
<evidence type="ECO:0000313" key="3">
    <source>
        <dbReference type="Proteomes" id="UP000030121"/>
    </source>
</evidence>
<comment type="caution">
    <text evidence="2">The sequence shown here is derived from an EMBL/GenBank/DDBJ whole genome shotgun (WGS) entry which is preliminary data.</text>
</comment>
<accession>A0A0A2M713</accession>
<sequence>MITLTATDNCQDPITVEGVDTITPGDCPNSYVVTRTWTFVDACGNTSSVSQTINVSDTIAPELPPAPVDITVSCSGDVPPSIWLTATDNCGVEITVLGEDSSTSIAEGTCINSYIITRTWTFTDACGNTSSIAQIITVHDEIAPILEDEDFQSEMTVTCTNIPDMPELNFTDNCGGSVTVESSQEIANEVQDENNLIISYDIIRTWTATDTCGNSTVITQTIHVTVGDTFNAGTKELCSNDSANASYNLNQLLTDLVSEDELDGTWTIENAGFESALQGSILNVTALPVGYYTLVYNLDTNDSFCPRKYEFYLHVLDDCGVLAECSINVFNAVSPNHDGLNDIFYIDGITCYAENNVKIYNRWGILVYDENGYNNADISFNGVSEGRSTLNRGEELPDGTYFYILKYKSNETGNWLDKSGYLYLNR</sequence>
<dbReference type="Pfam" id="PF13585">
    <property type="entry name" value="CHU_C"/>
    <property type="match status" value="1"/>
</dbReference>
<evidence type="ECO:0000259" key="1">
    <source>
        <dbReference type="Pfam" id="PF23237"/>
    </source>
</evidence>
<organism evidence="2 3">
    <name type="scientific">Flavobacterium suncheonense GH29-5 = DSM 17707</name>
    <dbReference type="NCBI Taxonomy" id="1121899"/>
    <lineage>
        <taxon>Bacteria</taxon>
        <taxon>Pseudomonadati</taxon>
        <taxon>Bacteroidota</taxon>
        <taxon>Flavobacteriia</taxon>
        <taxon>Flavobacteriales</taxon>
        <taxon>Flavobacteriaceae</taxon>
        <taxon>Flavobacterium</taxon>
    </lineage>
</organism>
<name>A0A0A2M713_9FLAO</name>
<dbReference type="NCBIfam" id="TIGR04131">
    <property type="entry name" value="Bac_Flav_CTERM"/>
    <property type="match status" value="1"/>
</dbReference>
<dbReference type="AlphaFoldDB" id="A0A0A2M713"/>
<dbReference type="EMBL" id="JRLW01000020">
    <property type="protein sequence ID" value="KGO87203.1"/>
    <property type="molecule type" value="Genomic_DNA"/>
</dbReference>
<dbReference type="InterPro" id="IPR057078">
    <property type="entry name" value="HYR-4C"/>
</dbReference>
<gene>
    <name evidence="2" type="ORF">Q764_13190</name>
</gene>
<dbReference type="eggNOG" id="COG2304">
    <property type="taxonomic scope" value="Bacteria"/>
</dbReference>
<dbReference type="STRING" id="1121899.GCA_000430025_01280"/>
<proteinExistence type="predicted"/>
<dbReference type="Pfam" id="PF23237">
    <property type="entry name" value="HYR_4C"/>
    <property type="match status" value="2"/>
</dbReference>
<feature type="domain" description="HYR-like" evidence="1">
    <location>
        <begin position="5"/>
        <end position="55"/>
    </location>
</feature>
<protein>
    <recommendedName>
        <fullName evidence="1">HYR-like domain-containing protein</fullName>
    </recommendedName>
</protein>
<dbReference type="Proteomes" id="UP000030121">
    <property type="component" value="Unassembled WGS sequence"/>
</dbReference>
<reference evidence="2 3" key="1">
    <citation type="submission" date="2013-09" db="EMBL/GenBank/DDBJ databases">
        <authorList>
            <person name="Zeng Z."/>
            <person name="Chen C."/>
        </authorList>
    </citation>
    <scope>NUCLEOTIDE SEQUENCE [LARGE SCALE GENOMIC DNA]</scope>
    <source>
        <strain evidence="2 3">GH29-5</strain>
    </source>
</reference>